<evidence type="ECO:0000256" key="4">
    <source>
        <dbReference type="ARBA" id="ARBA00016244"/>
    </source>
</evidence>
<dbReference type="OrthoDB" id="7181295at2"/>
<dbReference type="EMBL" id="NHRY01000255">
    <property type="protein sequence ID" value="PPQ27617.1"/>
    <property type="molecule type" value="Genomic_DNA"/>
</dbReference>
<evidence type="ECO:0000313" key="13">
    <source>
        <dbReference type="Proteomes" id="UP000239724"/>
    </source>
</evidence>
<comment type="subcellular location">
    <subcellularLocation>
        <location evidence="1">Bacterial flagellum basal body</location>
    </subcellularLocation>
    <subcellularLocation>
        <location evidence="2 7">Secreted</location>
    </subcellularLocation>
</comment>
<reference evidence="12 13" key="1">
    <citation type="journal article" date="2018" name="Arch. Microbiol.">
        <title>New insights into the metabolic potential of the phototrophic purple bacterium Rhodopila globiformis DSM 161(T) from its draft genome sequence and evidence for a vanadium-dependent nitrogenase.</title>
        <authorList>
            <person name="Imhoff J.F."/>
            <person name="Rahn T."/>
            <person name="Kunzel S."/>
            <person name="Neulinger S.C."/>
        </authorList>
    </citation>
    <scope>NUCLEOTIDE SEQUENCE [LARGE SCALE GENOMIC DNA]</scope>
    <source>
        <strain evidence="12 13">DSM 161</strain>
    </source>
</reference>
<organism evidence="12 13">
    <name type="scientific">Rhodopila globiformis</name>
    <name type="common">Rhodopseudomonas globiformis</name>
    <dbReference type="NCBI Taxonomy" id="1071"/>
    <lineage>
        <taxon>Bacteria</taxon>
        <taxon>Pseudomonadati</taxon>
        <taxon>Pseudomonadota</taxon>
        <taxon>Alphaproteobacteria</taxon>
        <taxon>Acetobacterales</taxon>
        <taxon>Acetobacteraceae</taxon>
        <taxon>Rhodopila</taxon>
    </lineage>
</organism>
<keyword evidence="5 7" id="KW-0964">Secreted</keyword>
<evidence type="ECO:0000256" key="5">
    <source>
        <dbReference type="ARBA" id="ARBA00022525"/>
    </source>
</evidence>
<evidence type="ECO:0000256" key="8">
    <source>
        <dbReference type="SAM" id="MobiDB-lite"/>
    </source>
</evidence>
<dbReference type="GO" id="GO:0009425">
    <property type="term" value="C:bacterial-type flagellum basal body"/>
    <property type="evidence" value="ECO:0007669"/>
    <property type="project" value="UniProtKB-SubCell"/>
</dbReference>
<keyword evidence="13" id="KW-1185">Reference proteome</keyword>
<keyword evidence="12" id="KW-0969">Cilium</keyword>
<evidence type="ECO:0000256" key="2">
    <source>
        <dbReference type="ARBA" id="ARBA00004613"/>
    </source>
</evidence>
<name>A0A2S6MZ24_RHOGL</name>
<comment type="caution">
    <text evidence="12">The sequence shown here is derived from an EMBL/GenBank/DDBJ whole genome shotgun (WGS) entry which is preliminary data.</text>
</comment>
<dbReference type="PANTHER" id="PTHR30033:SF1">
    <property type="entry name" value="FLAGELLAR HOOK-ASSOCIATED PROTEIN 1"/>
    <property type="match status" value="1"/>
</dbReference>
<proteinExistence type="inferred from homology"/>
<dbReference type="NCBIfam" id="TIGR02492">
    <property type="entry name" value="flgK_ends"/>
    <property type="match status" value="1"/>
</dbReference>
<feature type="region of interest" description="Disordered" evidence="8">
    <location>
        <begin position="386"/>
        <end position="412"/>
    </location>
</feature>
<comment type="similarity">
    <text evidence="3 7">Belongs to the flagella basal body rod proteins family.</text>
</comment>
<feature type="compositionally biased region" description="Polar residues" evidence="8">
    <location>
        <begin position="308"/>
        <end position="318"/>
    </location>
</feature>
<dbReference type="GO" id="GO:0044780">
    <property type="term" value="P:bacterial-type flagellum assembly"/>
    <property type="evidence" value="ECO:0007669"/>
    <property type="project" value="InterPro"/>
</dbReference>
<dbReference type="GO" id="GO:0005198">
    <property type="term" value="F:structural molecule activity"/>
    <property type="evidence" value="ECO:0007669"/>
    <property type="project" value="UniProtKB-UniRule"/>
</dbReference>
<evidence type="ECO:0000259" key="10">
    <source>
        <dbReference type="Pfam" id="PF06429"/>
    </source>
</evidence>
<accession>A0A2S6MZ24</accession>
<feature type="domain" description="Flagellar basal body rod protein N-terminal" evidence="9">
    <location>
        <begin position="9"/>
        <end position="38"/>
    </location>
</feature>
<dbReference type="InterPro" id="IPR053927">
    <property type="entry name" value="FlgK_helical"/>
</dbReference>
<gene>
    <name evidence="7" type="primary">flgK</name>
    <name evidence="12" type="ORF">CCS01_26755</name>
</gene>
<keyword evidence="12" id="KW-0966">Cell projection</keyword>
<feature type="region of interest" description="Disordered" evidence="8">
    <location>
        <begin position="308"/>
        <end position="334"/>
    </location>
</feature>
<evidence type="ECO:0000259" key="9">
    <source>
        <dbReference type="Pfam" id="PF00460"/>
    </source>
</evidence>
<evidence type="ECO:0000313" key="12">
    <source>
        <dbReference type="EMBL" id="PPQ27617.1"/>
    </source>
</evidence>
<dbReference type="InterPro" id="IPR010930">
    <property type="entry name" value="Flg_bb/hook_C_dom"/>
</dbReference>
<dbReference type="AlphaFoldDB" id="A0A2S6MZ24"/>
<dbReference type="PRINTS" id="PR01005">
    <property type="entry name" value="FLGHOOKAP1"/>
</dbReference>
<evidence type="ECO:0000256" key="7">
    <source>
        <dbReference type="RuleBase" id="RU362065"/>
    </source>
</evidence>
<dbReference type="RefSeq" id="WP_104521886.1">
    <property type="nucleotide sequence ID" value="NZ_NHRY01000255.1"/>
</dbReference>
<dbReference type="GO" id="GO:0005576">
    <property type="term" value="C:extracellular region"/>
    <property type="evidence" value="ECO:0007669"/>
    <property type="project" value="UniProtKB-SubCell"/>
</dbReference>
<dbReference type="Pfam" id="PF22638">
    <property type="entry name" value="FlgK_D1"/>
    <property type="match status" value="1"/>
</dbReference>
<feature type="compositionally biased region" description="Low complexity" evidence="8">
    <location>
        <begin position="386"/>
        <end position="399"/>
    </location>
</feature>
<dbReference type="PANTHER" id="PTHR30033">
    <property type="entry name" value="FLAGELLAR HOOK-ASSOCIATED PROTEIN 1"/>
    <property type="match status" value="1"/>
</dbReference>
<feature type="domain" description="Flagellar hook-associated protein FlgK helical" evidence="11">
    <location>
        <begin position="95"/>
        <end position="307"/>
    </location>
</feature>
<dbReference type="Proteomes" id="UP000239724">
    <property type="component" value="Unassembled WGS sequence"/>
</dbReference>
<keyword evidence="12" id="KW-0282">Flagellum</keyword>
<dbReference type="Pfam" id="PF00460">
    <property type="entry name" value="Flg_bb_rod"/>
    <property type="match status" value="1"/>
</dbReference>
<evidence type="ECO:0000256" key="3">
    <source>
        <dbReference type="ARBA" id="ARBA00009677"/>
    </source>
</evidence>
<keyword evidence="6 7" id="KW-0975">Bacterial flagellum</keyword>
<dbReference type="InterPro" id="IPR002371">
    <property type="entry name" value="FlgK"/>
</dbReference>
<evidence type="ECO:0000259" key="11">
    <source>
        <dbReference type="Pfam" id="PF22638"/>
    </source>
</evidence>
<sequence length="479" mass="48780">MATSIQNVLYTSLTSLDVTQQQINILSNNIANANTPGYVQQSLQTAEQISNGVGVGVQAESIQRMTNAAAAATANQANGTQAYSQEMVNVLTNYTNVLGQASDSGSLPSMLSALGSQLTTLSATPGDTTAQEQVVSAAQGVVNTFHGLDSAIDSAREQADQGIASGVASVNTTLNQLAQNQTAMQTAQASGGSIASYQDTQDQLVASLAKQLPVKVFQGGTTGLVVTTDQGTTLFDGQVHALSFSATPNITSATGSLSAVTVDNQPIQMSQSGSIAADLQLRDVTLPGFANQLDSLAGNLITSFQAADPTASSSNQPGLFTDAGAMPPSSGSTTDLAGSIALNAAVDPAKTGNNPARIQSGMYVSPTSSTASDNTTILNLINALQQPSSTSGSGQPSTSILDDASQMAGSQQAQLSNWTSVNTGNTAQAQTATTALSNATGVNIDDQLQQLMTLEHTYSASAQVMQAASSMLNQLIQAV</sequence>
<protein>
    <recommendedName>
        <fullName evidence="4 7">Flagellar hook-associated protein 1</fullName>
        <shortName evidence="7">HAP1</shortName>
    </recommendedName>
</protein>
<dbReference type="InterPro" id="IPR001444">
    <property type="entry name" value="Flag_bb_rod_N"/>
</dbReference>
<evidence type="ECO:0000256" key="1">
    <source>
        <dbReference type="ARBA" id="ARBA00004117"/>
    </source>
</evidence>
<feature type="domain" description="Flagellar basal-body/hook protein C-terminal" evidence="10">
    <location>
        <begin position="439"/>
        <end position="477"/>
    </location>
</feature>
<dbReference type="GO" id="GO:0009424">
    <property type="term" value="C:bacterial-type flagellum hook"/>
    <property type="evidence" value="ECO:0007669"/>
    <property type="project" value="UniProtKB-UniRule"/>
</dbReference>
<evidence type="ECO:0000256" key="6">
    <source>
        <dbReference type="ARBA" id="ARBA00023143"/>
    </source>
</evidence>
<dbReference type="Pfam" id="PF06429">
    <property type="entry name" value="Flg_bbr_C"/>
    <property type="match status" value="1"/>
</dbReference>